<dbReference type="EMBL" id="JBJUIK010000001">
    <property type="protein sequence ID" value="KAL3538151.1"/>
    <property type="molecule type" value="Genomic_DNA"/>
</dbReference>
<organism evidence="1 2">
    <name type="scientific">Cinchona calisaya</name>
    <dbReference type="NCBI Taxonomy" id="153742"/>
    <lineage>
        <taxon>Eukaryota</taxon>
        <taxon>Viridiplantae</taxon>
        <taxon>Streptophyta</taxon>
        <taxon>Embryophyta</taxon>
        <taxon>Tracheophyta</taxon>
        <taxon>Spermatophyta</taxon>
        <taxon>Magnoliopsida</taxon>
        <taxon>eudicotyledons</taxon>
        <taxon>Gunneridae</taxon>
        <taxon>Pentapetalae</taxon>
        <taxon>asterids</taxon>
        <taxon>lamiids</taxon>
        <taxon>Gentianales</taxon>
        <taxon>Rubiaceae</taxon>
        <taxon>Cinchonoideae</taxon>
        <taxon>Cinchoneae</taxon>
        <taxon>Cinchona</taxon>
    </lineage>
</organism>
<protein>
    <submittedName>
        <fullName evidence="1">Uncharacterized protein</fullName>
    </submittedName>
</protein>
<sequence length="99" mass="11241">MRKLKLGLSDLKAKLPMQRVNGFLSSTAIEDDLLNLCEETYRLGFKDAADLEKKELPNVPMQWLTSELFDPLVNGKPMEALGDLFRASCIEQYSLQHLV</sequence>
<dbReference type="AlphaFoldDB" id="A0ABD3B421"/>
<keyword evidence="2" id="KW-1185">Reference proteome</keyword>
<proteinExistence type="predicted"/>
<evidence type="ECO:0000313" key="1">
    <source>
        <dbReference type="EMBL" id="KAL3538151.1"/>
    </source>
</evidence>
<accession>A0ABD3B421</accession>
<reference evidence="1 2" key="1">
    <citation type="submission" date="2024-11" db="EMBL/GenBank/DDBJ databases">
        <title>A near-complete genome assembly of Cinchona calisaya.</title>
        <authorList>
            <person name="Lian D.C."/>
            <person name="Zhao X.W."/>
            <person name="Wei L."/>
        </authorList>
    </citation>
    <scope>NUCLEOTIDE SEQUENCE [LARGE SCALE GENOMIC DNA]</scope>
    <source>
        <tissue evidence="1">Nenye</tissue>
    </source>
</reference>
<name>A0ABD3B421_9GENT</name>
<comment type="caution">
    <text evidence="1">The sequence shown here is derived from an EMBL/GenBank/DDBJ whole genome shotgun (WGS) entry which is preliminary data.</text>
</comment>
<gene>
    <name evidence="1" type="ORF">ACH5RR_001517</name>
</gene>
<dbReference type="Proteomes" id="UP001630127">
    <property type="component" value="Unassembled WGS sequence"/>
</dbReference>
<evidence type="ECO:0000313" key="2">
    <source>
        <dbReference type="Proteomes" id="UP001630127"/>
    </source>
</evidence>